<dbReference type="SUPFAM" id="SSF49584">
    <property type="entry name" value="Periplasmic chaperone C-domain"/>
    <property type="match status" value="1"/>
</dbReference>
<reference evidence="11" key="2">
    <citation type="submission" date="2020-02" db="EMBL/GenBank/DDBJ databases">
        <authorList>
            <consortium name="NCBI Pathogen Detection Project"/>
        </authorList>
    </citation>
    <scope>NUCLEOTIDE SEQUENCE</scope>
    <source>
        <strain evidence="11">MA.CK_94/00001630</strain>
    </source>
</reference>
<evidence type="ECO:0000256" key="3">
    <source>
        <dbReference type="ARBA" id="ARBA00022558"/>
    </source>
</evidence>
<protein>
    <submittedName>
        <fullName evidence="11">Fimbria/pilus periplasmic chaperone</fullName>
    </submittedName>
</protein>
<keyword evidence="4 8" id="KW-0732">Signal</keyword>
<dbReference type="InterPro" id="IPR036316">
    <property type="entry name" value="Pili_assmbl_chap_C_dom_sf"/>
</dbReference>
<gene>
    <name evidence="11" type="ORF">G8W61_005092</name>
</gene>
<comment type="similarity">
    <text evidence="2">Belongs to the periplasmic pilus chaperone family.</text>
</comment>
<evidence type="ECO:0000256" key="8">
    <source>
        <dbReference type="SAM" id="SignalP"/>
    </source>
</evidence>
<dbReference type="Gene3D" id="2.60.40.10">
    <property type="entry name" value="Immunoglobulins"/>
    <property type="match status" value="2"/>
</dbReference>
<evidence type="ECO:0000256" key="1">
    <source>
        <dbReference type="ARBA" id="ARBA00004418"/>
    </source>
</evidence>
<evidence type="ECO:0000256" key="7">
    <source>
        <dbReference type="ARBA" id="ARBA00023319"/>
    </source>
</evidence>
<dbReference type="GO" id="GO:0030288">
    <property type="term" value="C:outer membrane-bounded periplasmic space"/>
    <property type="evidence" value="ECO:0007669"/>
    <property type="project" value="InterPro"/>
</dbReference>
<sequence>MKNSRISGVIVFAMAAAWSQCSPAAVNVDRTRIVMNATDKTVAITLNNDDKTTPFLAQSWVTDADGEKTDALMALPPLQRIDAGQKSQVRITRVRGLTDKLSQDRETLFWFNVRGVPPKSEDSNVLQLAMQSQLKLFYRPKAIIRSSSDQPERKLTAERNAGHLTLRNPTPYYITVAWLGTDRSHRLSGFSEGVMVPPLGSLPLKAVLPADVRALWVGYIDDYGGLQMNRYTCDVLNCTLKDGKTAS</sequence>
<proteinExistence type="inferred from homology"/>
<feature type="domain" description="Pili assembly chaperone C-terminal" evidence="10">
    <location>
        <begin position="167"/>
        <end position="226"/>
    </location>
</feature>
<dbReference type="SUPFAM" id="SSF49354">
    <property type="entry name" value="PapD-like"/>
    <property type="match status" value="1"/>
</dbReference>
<dbReference type="AlphaFoldDB" id="A0A760BHX8"/>
<feature type="domain" description="Pili assembly chaperone N-terminal" evidence="9">
    <location>
        <begin position="26"/>
        <end position="143"/>
    </location>
</feature>
<feature type="chain" id="PRO_5027668578" evidence="8">
    <location>
        <begin position="25"/>
        <end position="247"/>
    </location>
</feature>
<evidence type="ECO:0000313" key="11">
    <source>
        <dbReference type="EMBL" id="HAG2284698.1"/>
    </source>
</evidence>
<name>A0A760BHX8_SALER</name>
<evidence type="ECO:0000259" key="10">
    <source>
        <dbReference type="Pfam" id="PF02753"/>
    </source>
</evidence>
<organism evidence="11">
    <name type="scientific">Salmonella enterica</name>
    <name type="common">Salmonella choleraesuis</name>
    <dbReference type="NCBI Taxonomy" id="28901"/>
    <lineage>
        <taxon>Bacteria</taxon>
        <taxon>Pseudomonadati</taxon>
        <taxon>Pseudomonadota</taxon>
        <taxon>Gammaproteobacteria</taxon>
        <taxon>Enterobacterales</taxon>
        <taxon>Enterobacteriaceae</taxon>
        <taxon>Salmonella</taxon>
    </lineage>
</organism>
<keyword evidence="3" id="KW-1029">Fimbrium biogenesis</keyword>
<reference evidence="11" key="1">
    <citation type="journal article" date="2018" name="Genome Biol.">
        <title>SKESA: strategic k-mer extension for scrupulous assemblies.</title>
        <authorList>
            <person name="Souvorov A."/>
            <person name="Agarwala R."/>
            <person name="Lipman D.J."/>
        </authorList>
    </citation>
    <scope>NUCLEOTIDE SEQUENCE</scope>
    <source>
        <strain evidence="11">MA.CK_94/00001630</strain>
    </source>
</reference>
<dbReference type="PANTHER" id="PTHR30251">
    <property type="entry name" value="PILUS ASSEMBLY CHAPERONE"/>
    <property type="match status" value="1"/>
</dbReference>
<evidence type="ECO:0000256" key="6">
    <source>
        <dbReference type="ARBA" id="ARBA00023186"/>
    </source>
</evidence>
<evidence type="ECO:0000256" key="4">
    <source>
        <dbReference type="ARBA" id="ARBA00022729"/>
    </source>
</evidence>
<accession>A0A760BHX8</accession>
<dbReference type="InterPro" id="IPR013783">
    <property type="entry name" value="Ig-like_fold"/>
</dbReference>
<dbReference type="EMBL" id="DAAXRP010000027">
    <property type="protein sequence ID" value="HAG2284698.1"/>
    <property type="molecule type" value="Genomic_DNA"/>
</dbReference>
<evidence type="ECO:0000256" key="2">
    <source>
        <dbReference type="ARBA" id="ARBA00007399"/>
    </source>
</evidence>
<dbReference type="InterPro" id="IPR001829">
    <property type="entry name" value="Pili_assmbl_chaperone_bac"/>
</dbReference>
<dbReference type="NCBIfam" id="NF011790">
    <property type="entry name" value="PRK15254.1"/>
    <property type="match status" value="1"/>
</dbReference>
<keyword evidence="7" id="KW-0393">Immunoglobulin domain</keyword>
<evidence type="ECO:0000256" key="5">
    <source>
        <dbReference type="ARBA" id="ARBA00022764"/>
    </source>
</evidence>
<dbReference type="PRINTS" id="PR00969">
    <property type="entry name" value="CHAPERONPILI"/>
</dbReference>
<dbReference type="InterPro" id="IPR050643">
    <property type="entry name" value="Periplasmic_pilus_chap"/>
</dbReference>
<dbReference type="InterPro" id="IPR016148">
    <property type="entry name" value="Pili_assmbl_chaperone_C"/>
</dbReference>
<dbReference type="PANTHER" id="PTHR30251:SF5">
    <property type="entry name" value="FIMBRIAL CHAPARONE PROTEIN"/>
    <property type="match status" value="1"/>
</dbReference>
<dbReference type="Pfam" id="PF00345">
    <property type="entry name" value="PapD_N"/>
    <property type="match status" value="1"/>
</dbReference>
<keyword evidence="5" id="KW-0574">Periplasm</keyword>
<dbReference type="GO" id="GO:0071555">
    <property type="term" value="P:cell wall organization"/>
    <property type="evidence" value="ECO:0007669"/>
    <property type="project" value="InterPro"/>
</dbReference>
<dbReference type="FunFam" id="2.60.40.10:FF:000458">
    <property type="entry name" value="Molecular chaperone FimC"/>
    <property type="match status" value="1"/>
</dbReference>
<keyword evidence="6" id="KW-0143">Chaperone</keyword>
<dbReference type="Pfam" id="PF02753">
    <property type="entry name" value="PapD_C"/>
    <property type="match status" value="1"/>
</dbReference>
<comment type="subcellular location">
    <subcellularLocation>
        <location evidence="1">Periplasm</location>
    </subcellularLocation>
</comment>
<feature type="signal peptide" evidence="8">
    <location>
        <begin position="1"/>
        <end position="24"/>
    </location>
</feature>
<dbReference type="InterPro" id="IPR008962">
    <property type="entry name" value="PapD-like_sf"/>
</dbReference>
<comment type="caution">
    <text evidence="11">The sequence shown here is derived from an EMBL/GenBank/DDBJ whole genome shotgun (WGS) entry which is preliminary data.</text>
</comment>
<dbReference type="InterPro" id="IPR016147">
    <property type="entry name" value="Pili_assmbl_chaperone_N"/>
</dbReference>
<evidence type="ECO:0000259" key="9">
    <source>
        <dbReference type="Pfam" id="PF00345"/>
    </source>
</evidence>